<gene>
    <name evidence="3" type="ORF">AS033_00930</name>
</gene>
<evidence type="ECO:0000256" key="1">
    <source>
        <dbReference type="SAM" id="Coils"/>
    </source>
</evidence>
<feature type="transmembrane region" description="Helical" evidence="2">
    <location>
        <begin position="89"/>
        <end position="109"/>
    </location>
</feature>
<organism evidence="3 4">
    <name type="scientific">Exiguobacterium indicum</name>
    <dbReference type="NCBI Taxonomy" id="296995"/>
    <lineage>
        <taxon>Bacteria</taxon>
        <taxon>Bacillati</taxon>
        <taxon>Bacillota</taxon>
        <taxon>Bacilli</taxon>
        <taxon>Bacillales</taxon>
        <taxon>Bacillales Family XII. Incertae Sedis</taxon>
        <taxon>Exiguobacterium</taxon>
    </lineage>
</organism>
<feature type="transmembrane region" description="Helical" evidence="2">
    <location>
        <begin position="41"/>
        <end position="69"/>
    </location>
</feature>
<dbReference type="AlphaFoldDB" id="A0A0V8GI70"/>
<dbReference type="RefSeq" id="WP_058264586.1">
    <property type="nucleotide sequence ID" value="NZ_FMYN01000001.1"/>
</dbReference>
<evidence type="ECO:0008006" key="5">
    <source>
        <dbReference type="Google" id="ProtNLM"/>
    </source>
</evidence>
<dbReference type="OrthoDB" id="2352976at2"/>
<evidence type="ECO:0000313" key="3">
    <source>
        <dbReference type="EMBL" id="KSU49963.1"/>
    </source>
</evidence>
<name>A0A0V8GI70_9BACL</name>
<sequence>MIYTQHRQGIKWIEMIVSILIIGTLDYMFNLSILKWTIDPLIFYILLFSLRYGLLGAFASFLFTMIYHLSSLAWAGEDVLLFVYDRGELSWIILHFLVAISCGMFSTSFQERYLSLRLRHEEVAEENERLRDTLEKLRVAQEAMRNKVLESNHTLTNIYRIGTELDQSVADIVRDKLLQILQDSFDAKEIAIYHVDASRRTLRLHIRFGDKELLPQTMFIDPEQGIYQRMFQKQAIAIRTIDETDVPLLIAPIRYDGRIQEVVVIQSIAFERLTNYEMHVMQLIVDWTGSRIEKAMLMEWIETRHELIEGTRIFKREHFEEKVKYQEYRREHYGQPYSLVQLDIRNTPFSLIELELILRQSMREIDLIGFDENTEHLQFLLPGTPQEHANRFLERIKAVYVQKGGSVQ</sequence>
<keyword evidence="2" id="KW-0812">Transmembrane</keyword>
<keyword evidence="2" id="KW-1133">Transmembrane helix</keyword>
<dbReference type="Proteomes" id="UP000053797">
    <property type="component" value="Unassembled WGS sequence"/>
</dbReference>
<evidence type="ECO:0000313" key="4">
    <source>
        <dbReference type="Proteomes" id="UP000053797"/>
    </source>
</evidence>
<dbReference type="EMBL" id="LNQL01000001">
    <property type="protein sequence ID" value="KSU49963.1"/>
    <property type="molecule type" value="Genomic_DNA"/>
</dbReference>
<keyword evidence="2" id="KW-0472">Membrane</keyword>
<dbReference type="Gene3D" id="3.30.450.40">
    <property type="match status" value="1"/>
</dbReference>
<proteinExistence type="predicted"/>
<dbReference type="SUPFAM" id="SSF55781">
    <property type="entry name" value="GAF domain-like"/>
    <property type="match status" value="1"/>
</dbReference>
<evidence type="ECO:0000256" key="2">
    <source>
        <dbReference type="SAM" id="Phobius"/>
    </source>
</evidence>
<dbReference type="InterPro" id="IPR029016">
    <property type="entry name" value="GAF-like_dom_sf"/>
</dbReference>
<keyword evidence="1" id="KW-0175">Coiled coil</keyword>
<protein>
    <recommendedName>
        <fullName evidence="5">GAF domain-containing protein</fullName>
    </recommendedName>
</protein>
<feature type="transmembrane region" description="Helical" evidence="2">
    <location>
        <begin position="12"/>
        <end position="29"/>
    </location>
</feature>
<comment type="caution">
    <text evidence="3">The sequence shown here is derived from an EMBL/GenBank/DDBJ whole genome shotgun (WGS) entry which is preliminary data.</text>
</comment>
<reference evidence="3 4" key="1">
    <citation type="journal article" date="2015" name="Int. J. Syst. Evol. Microbiol.">
        <title>Exiguobacterium enclense sp. nov., isolated from sediment.</title>
        <authorList>
            <person name="Dastager S.G."/>
            <person name="Mawlankar R."/>
            <person name="Sonalkar V.V."/>
            <person name="Thorat M.N."/>
            <person name="Mual P."/>
            <person name="Verma A."/>
            <person name="Krishnamurthi S."/>
            <person name="Tang S.K."/>
            <person name="Li W.J."/>
        </authorList>
    </citation>
    <scope>NUCLEOTIDE SEQUENCE [LARGE SCALE GENOMIC DNA]</scope>
    <source>
        <strain evidence="3 4">NIO-1109</strain>
    </source>
</reference>
<feature type="coiled-coil region" evidence="1">
    <location>
        <begin position="113"/>
        <end position="147"/>
    </location>
</feature>
<accession>A0A0V8GI70</accession>